<dbReference type="SMART" id="SM00382">
    <property type="entry name" value="AAA"/>
    <property type="match status" value="1"/>
</dbReference>
<organism evidence="5 6">
    <name type="scientific">Ventrimonas faecis</name>
    <dbReference type="NCBI Taxonomy" id="3133170"/>
    <lineage>
        <taxon>Bacteria</taxon>
        <taxon>Bacillati</taxon>
        <taxon>Bacillota</taxon>
        <taxon>Clostridia</taxon>
        <taxon>Lachnospirales</taxon>
        <taxon>Lachnospiraceae</taxon>
        <taxon>Ventrimonas</taxon>
    </lineage>
</organism>
<dbReference type="EMBL" id="JBBMFJ010000014">
    <property type="protein sequence ID" value="MEQ2563099.1"/>
    <property type="molecule type" value="Genomic_DNA"/>
</dbReference>
<dbReference type="RefSeq" id="WP_349229304.1">
    <property type="nucleotide sequence ID" value="NZ_JBBMFJ010000014.1"/>
</dbReference>
<keyword evidence="3 5" id="KW-0067">ATP-binding</keyword>
<keyword evidence="6" id="KW-1185">Reference proteome</keyword>
<evidence type="ECO:0000313" key="6">
    <source>
        <dbReference type="Proteomes" id="UP001437460"/>
    </source>
</evidence>
<feature type="domain" description="ABC transporter" evidence="4">
    <location>
        <begin position="16"/>
        <end position="286"/>
    </location>
</feature>
<evidence type="ECO:0000256" key="2">
    <source>
        <dbReference type="ARBA" id="ARBA00022741"/>
    </source>
</evidence>
<dbReference type="Proteomes" id="UP001437460">
    <property type="component" value="Unassembled WGS sequence"/>
</dbReference>
<dbReference type="PANTHER" id="PTHR45772:SF7">
    <property type="entry name" value="AMINO ACID ABC TRANSPORTER ATP-BINDING PROTEIN"/>
    <property type="match status" value="1"/>
</dbReference>
<evidence type="ECO:0000259" key="4">
    <source>
        <dbReference type="PROSITE" id="PS50893"/>
    </source>
</evidence>
<accession>A0ABV1HLV7</accession>
<dbReference type="InterPro" id="IPR027417">
    <property type="entry name" value="P-loop_NTPase"/>
</dbReference>
<dbReference type="InterPro" id="IPR051120">
    <property type="entry name" value="ABC_AA/LPS_Transport"/>
</dbReference>
<gene>
    <name evidence="5" type="ORF">WMO41_07970</name>
</gene>
<dbReference type="PANTHER" id="PTHR45772">
    <property type="entry name" value="CONSERVED COMPONENT OF ABC TRANSPORTER FOR NATURAL AMINO ACIDS-RELATED"/>
    <property type="match status" value="1"/>
</dbReference>
<dbReference type="GO" id="GO:0005524">
    <property type="term" value="F:ATP binding"/>
    <property type="evidence" value="ECO:0007669"/>
    <property type="project" value="UniProtKB-KW"/>
</dbReference>
<dbReference type="CDD" id="cd03219">
    <property type="entry name" value="ABC_Mj1267_LivG_branched"/>
    <property type="match status" value="1"/>
</dbReference>
<evidence type="ECO:0000256" key="1">
    <source>
        <dbReference type="ARBA" id="ARBA00022448"/>
    </source>
</evidence>
<sequence>MADNNTAKTETSGNVLHMQDVTMQFGGVVAVNGLTLDVNEGEIVALIGPNGAGKTTAFNCVTGIYEPTYGKVAFKGETILSNTPKGKMEKMYLGEVTPTSIPIVKNTPDVITKKGIARTFQNIRLFGQLTVFENVLIAKHMRAKQNVFSATLRLNRAEEARMRAETMALLKEQHLDHLKDEIASSLPYGLQRRLEIARALATEPSLLLLDEPAAGMNPQETQELTDFIKEIRETYHLSIFMIEHHMDLVMQISDRIYVLDFGKLIAQGTPDEIQNNQKVIDAYLGVSDDVED</sequence>
<name>A0ABV1HLV7_9FIRM</name>
<proteinExistence type="predicted"/>
<comment type="caution">
    <text evidence="5">The sequence shown here is derived from an EMBL/GenBank/DDBJ whole genome shotgun (WGS) entry which is preliminary data.</text>
</comment>
<dbReference type="SUPFAM" id="SSF52540">
    <property type="entry name" value="P-loop containing nucleoside triphosphate hydrolases"/>
    <property type="match status" value="1"/>
</dbReference>
<dbReference type="InterPro" id="IPR032823">
    <property type="entry name" value="BCA_ABC_TP_C"/>
</dbReference>
<dbReference type="InterPro" id="IPR003593">
    <property type="entry name" value="AAA+_ATPase"/>
</dbReference>
<reference evidence="5 6" key="1">
    <citation type="submission" date="2024-03" db="EMBL/GenBank/DDBJ databases">
        <title>Human intestinal bacterial collection.</title>
        <authorList>
            <person name="Pauvert C."/>
            <person name="Hitch T.C.A."/>
            <person name="Clavel T."/>
        </authorList>
    </citation>
    <scope>NUCLEOTIDE SEQUENCE [LARGE SCALE GENOMIC DNA]</scope>
    <source>
        <strain evidence="5 6">CLA-AP-H27</strain>
    </source>
</reference>
<dbReference type="PROSITE" id="PS50893">
    <property type="entry name" value="ABC_TRANSPORTER_2"/>
    <property type="match status" value="1"/>
</dbReference>
<evidence type="ECO:0000313" key="5">
    <source>
        <dbReference type="EMBL" id="MEQ2563099.1"/>
    </source>
</evidence>
<keyword evidence="2" id="KW-0547">Nucleotide-binding</keyword>
<keyword evidence="1" id="KW-0813">Transport</keyword>
<dbReference type="InterPro" id="IPR003439">
    <property type="entry name" value="ABC_transporter-like_ATP-bd"/>
</dbReference>
<evidence type="ECO:0000256" key="3">
    <source>
        <dbReference type="ARBA" id="ARBA00022840"/>
    </source>
</evidence>
<dbReference type="Pfam" id="PF12399">
    <property type="entry name" value="BCA_ABC_TP_C"/>
    <property type="match status" value="1"/>
</dbReference>
<dbReference type="Gene3D" id="3.40.50.300">
    <property type="entry name" value="P-loop containing nucleotide triphosphate hydrolases"/>
    <property type="match status" value="1"/>
</dbReference>
<dbReference type="Pfam" id="PF00005">
    <property type="entry name" value="ABC_tran"/>
    <property type="match status" value="1"/>
</dbReference>
<protein>
    <submittedName>
        <fullName evidence="5">ABC transporter ATP-binding protein</fullName>
    </submittedName>
</protein>